<keyword evidence="5" id="KW-0963">Cytoplasm</keyword>
<evidence type="ECO:0000313" key="12">
    <source>
        <dbReference type="Proteomes" id="UP000076420"/>
    </source>
</evidence>
<name>A0A2C9KLX2_BIOGL</name>
<protein>
    <recommendedName>
        <fullName evidence="4">Centrosomal protein kizuna</fullName>
    </recommendedName>
    <alternativeName>
        <fullName evidence="9">Polo-like kinase 1 substrate 1</fullName>
    </alternativeName>
</protein>
<evidence type="ECO:0000313" key="11">
    <source>
        <dbReference type="EnsemblMetazoa" id="BGLB021223-PA"/>
    </source>
</evidence>
<evidence type="ECO:0000256" key="1">
    <source>
        <dbReference type="ARBA" id="ARBA00004120"/>
    </source>
</evidence>
<dbReference type="KEGG" id="bgt:106057228"/>
<evidence type="ECO:0000256" key="5">
    <source>
        <dbReference type="ARBA" id="ARBA00022490"/>
    </source>
</evidence>
<feature type="compositionally biased region" description="Low complexity" evidence="10">
    <location>
        <begin position="649"/>
        <end position="661"/>
    </location>
</feature>
<evidence type="ECO:0000256" key="9">
    <source>
        <dbReference type="ARBA" id="ARBA00031153"/>
    </source>
</evidence>
<feature type="region of interest" description="Disordered" evidence="10">
    <location>
        <begin position="117"/>
        <end position="155"/>
    </location>
</feature>
<feature type="compositionally biased region" description="Basic and acidic residues" evidence="10">
    <location>
        <begin position="136"/>
        <end position="146"/>
    </location>
</feature>
<dbReference type="GO" id="GO:0007051">
    <property type="term" value="P:spindle organization"/>
    <property type="evidence" value="ECO:0007669"/>
    <property type="project" value="InterPro"/>
</dbReference>
<dbReference type="OrthoDB" id="8015657at2759"/>
<feature type="region of interest" description="Disordered" evidence="10">
    <location>
        <begin position="230"/>
        <end position="251"/>
    </location>
</feature>
<comment type="function">
    <text evidence="8">Centrosomal protein required for establishing a robust mitotic centrosome architecture that can endure the forces that converge on the centrosomes during spindle formation. Required for stabilizing the expanded pericentriolar material around the centriole.</text>
</comment>
<dbReference type="VEuPathDB" id="VectorBase:BGLAX_031157"/>
<dbReference type="AlphaFoldDB" id="A0A2C9KLX2"/>
<feature type="compositionally biased region" description="Polar residues" evidence="10">
    <location>
        <begin position="117"/>
        <end position="126"/>
    </location>
</feature>
<evidence type="ECO:0000256" key="4">
    <source>
        <dbReference type="ARBA" id="ARBA00013872"/>
    </source>
</evidence>
<comment type="subcellular location">
    <subcellularLocation>
        <location evidence="1">Cytoplasm</location>
        <location evidence="1">Cytoskeleton</location>
        <location evidence="1">Cilium basal body</location>
    </subcellularLocation>
    <subcellularLocation>
        <location evidence="2">Cytoplasm</location>
        <location evidence="2">Cytoskeleton</location>
        <location evidence="2">Microtubule organizing center</location>
        <location evidence="2">Centrosome</location>
    </subcellularLocation>
</comment>
<sequence length="716" mass="80944">MAASNVQFYENQKRLQDIITNCEQQRVNLDLQLKKVFQTDQNSVKLKAAKLHTYWKKVCEDERKAKQRNEMILREFQRIDSHMAELEARTRRMAQVKKQYEDDISRKYPKWNDLVNGTCSNENGNTEGKAYGKTSNEQHQHLKENKQSPANVHKSTMHTSVNETTVNDSNSHNSDYMRSTHISEEIISKEKSLPATPSSKKDTAFHNLVANTSPKRAAYISEDVESDKWVKTTTPSSKKESLSDDHSSNYMSLKKESNNTISSHTSIKKVTQAAEELISHESIKPIKQPQEQIEEPMKFEHKERKEPFKFTEHQDDSDVVSDFMSGSDLPMALSLGNTQISTQVTSPIVGNSSKKDSFIKSELTVSGLVYLINFIESDMKDAFSLEGYYRSSRPDTGHKNDIIRKANAEEDLIRVDANLVSMVVLEQISLIVRNLYQKCLLPKHLLQGDISNLTLNTLRENLTTETRKLWEVLFSHFSNLVKMVAIEPNELSAIFTPCLVPDESLQEKAHQFMCQLLGDVKSSTNQLAASNQFNSSLSTMPTLEGSNSFMEDGRVPPLKFGSLLDRPFSDDESTYINSSLPRDNIPLNETEAYKSLISTNQSMLVRQQSSTQDDTTDDDVEKQIASAMKKPVSKPSPQPKLAEQDDQSETSSQTLQTTSQLFSPRAITPRQNKPLYGSMPGRLGVKISSDLDTDTEVDALILGSSKKVEDDFDFYD</sequence>
<keyword evidence="7" id="KW-0966">Cell projection</keyword>
<feature type="compositionally biased region" description="Basic and acidic residues" evidence="10">
    <location>
        <begin position="237"/>
        <end position="251"/>
    </location>
</feature>
<feature type="region of interest" description="Disordered" evidence="10">
    <location>
        <begin position="627"/>
        <end position="685"/>
    </location>
</feature>
<dbReference type="PANTHER" id="PTHR16299">
    <property type="entry name" value="CENTROSOMAL PROTEIN KIZUNA"/>
    <property type="match status" value="1"/>
</dbReference>
<gene>
    <name evidence="11" type="primary">106057228</name>
</gene>
<evidence type="ECO:0000256" key="2">
    <source>
        <dbReference type="ARBA" id="ARBA00004300"/>
    </source>
</evidence>
<evidence type="ECO:0000256" key="6">
    <source>
        <dbReference type="ARBA" id="ARBA00023212"/>
    </source>
</evidence>
<dbReference type="EnsemblMetazoa" id="BGLB021223-RA">
    <property type="protein sequence ID" value="BGLB021223-PA"/>
    <property type="gene ID" value="BGLB021223"/>
</dbReference>
<keyword evidence="6" id="KW-0206">Cytoskeleton</keyword>
<dbReference type="Proteomes" id="UP000076420">
    <property type="component" value="Unassembled WGS sequence"/>
</dbReference>
<evidence type="ECO:0000256" key="7">
    <source>
        <dbReference type="ARBA" id="ARBA00023273"/>
    </source>
</evidence>
<evidence type="ECO:0000256" key="3">
    <source>
        <dbReference type="ARBA" id="ARBA00010767"/>
    </source>
</evidence>
<dbReference type="PANTHER" id="PTHR16299:SF2">
    <property type="entry name" value="CENTROSOMAL PROTEIN KIZUNA"/>
    <property type="match status" value="1"/>
</dbReference>
<accession>A0A2C9KLX2</accession>
<reference evidence="11" key="1">
    <citation type="submission" date="2020-05" db="UniProtKB">
        <authorList>
            <consortium name="EnsemblMetazoa"/>
        </authorList>
    </citation>
    <scope>IDENTIFICATION</scope>
    <source>
        <strain evidence="11">BB02</strain>
    </source>
</reference>
<proteinExistence type="inferred from homology"/>
<evidence type="ECO:0000256" key="10">
    <source>
        <dbReference type="SAM" id="MobiDB-lite"/>
    </source>
</evidence>
<dbReference type="InterPro" id="IPR026742">
    <property type="entry name" value="Centrosomal_kizuma"/>
</dbReference>
<dbReference type="VEuPathDB" id="VectorBase:BGLB021223"/>
<organism evidence="11 12">
    <name type="scientific">Biomphalaria glabrata</name>
    <name type="common">Bloodfluke planorb</name>
    <name type="synonym">Freshwater snail</name>
    <dbReference type="NCBI Taxonomy" id="6526"/>
    <lineage>
        <taxon>Eukaryota</taxon>
        <taxon>Metazoa</taxon>
        <taxon>Spiralia</taxon>
        <taxon>Lophotrochozoa</taxon>
        <taxon>Mollusca</taxon>
        <taxon>Gastropoda</taxon>
        <taxon>Heterobranchia</taxon>
        <taxon>Euthyneura</taxon>
        <taxon>Panpulmonata</taxon>
        <taxon>Hygrophila</taxon>
        <taxon>Lymnaeoidea</taxon>
        <taxon>Planorbidae</taxon>
        <taxon>Biomphalaria</taxon>
    </lineage>
</organism>
<dbReference type="GO" id="GO:0005813">
    <property type="term" value="C:centrosome"/>
    <property type="evidence" value="ECO:0007669"/>
    <property type="project" value="UniProtKB-SubCell"/>
</dbReference>
<comment type="similarity">
    <text evidence="3">Belongs to the kizuna family.</text>
</comment>
<evidence type="ECO:0000256" key="8">
    <source>
        <dbReference type="ARBA" id="ARBA00024919"/>
    </source>
</evidence>